<accession>A0A392QIX9</accession>
<feature type="region of interest" description="Disordered" evidence="1">
    <location>
        <begin position="94"/>
        <end position="117"/>
    </location>
</feature>
<dbReference type="AlphaFoldDB" id="A0A392QIX9"/>
<reference evidence="2 3" key="1">
    <citation type="journal article" date="2018" name="Front. Plant Sci.">
        <title>Red Clover (Trifolium pratense) and Zigzag Clover (T. medium) - A Picture of Genomic Similarities and Differences.</title>
        <authorList>
            <person name="Dluhosova J."/>
            <person name="Istvanek J."/>
            <person name="Nedelnik J."/>
            <person name="Repkova J."/>
        </authorList>
    </citation>
    <scope>NUCLEOTIDE SEQUENCE [LARGE SCALE GENOMIC DNA]</scope>
    <source>
        <strain evidence="3">cv. 10/8</strain>
        <tissue evidence="2">Leaf</tissue>
    </source>
</reference>
<name>A0A392QIX9_9FABA</name>
<feature type="non-terminal residue" evidence="2">
    <location>
        <position position="1"/>
    </location>
</feature>
<organism evidence="2 3">
    <name type="scientific">Trifolium medium</name>
    <dbReference type="NCBI Taxonomy" id="97028"/>
    <lineage>
        <taxon>Eukaryota</taxon>
        <taxon>Viridiplantae</taxon>
        <taxon>Streptophyta</taxon>
        <taxon>Embryophyta</taxon>
        <taxon>Tracheophyta</taxon>
        <taxon>Spermatophyta</taxon>
        <taxon>Magnoliopsida</taxon>
        <taxon>eudicotyledons</taxon>
        <taxon>Gunneridae</taxon>
        <taxon>Pentapetalae</taxon>
        <taxon>rosids</taxon>
        <taxon>fabids</taxon>
        <taxon>Fabales</taxon>
        <taxon>Fabaceae</taxon>
        <taxon>Papilionoideae</taxon>
        <taxon>50 kb inversion clade</taxon>
        <taxon>NPAAA clade</taxon>
        <taxon>Hologalegina</taxon>
        <taxon>IRL clade</taxon>
        <taxon>Trifolieae</taxon>
        <taxon>Trifolium</taxon>
    </lineage>
</organism>
<dbReference type="Proteomes" id="UP000265520">
    <property type="component" value="Unassembled WGS sequence"/>
</dbReference>
<evidence type="ECO:0000313" key="3">
    <source>
        <dbReference type="Proteomes" id="UP000265520"/>
    </source>
</evidence>
<proteinExistence type="predicted"/>
<evidence type="ECO:0000256" key="1">
    <source>
        <dbReference type="SAM" id="MobiDB-lite"/>
    </source>
</evidence>
<evidence type="ECO:0000313" key="2">
    <source>
        <dbReference type="EMBL" id="MCI23812.1"/>
    </source>
</evidence>
<sequence length="117" mass="13200">DDHDLVVSNEKVKEIINRKKSSPRYQEFERANGRQTLKDHKLATSNKIKPEKIEQILSRNSQEACDRASGQLNVLNGAEQKRFSMFVEQELLPPTTLYNSSGGGDLQEPAKDLVSTD</sequence>
<comment type="caution">
    <text evidence="2">The sequence shown here is derived from an EMBL/GenBank/DDBJ whole genome shotgun (WGS) entry which is preliminary data.</text>
</comment>
<protein>
    <submittedName>
        <fullName evidence="2">Putative leucine-rich repeat-containing protein</fullName>
    </submittedName>
</protein>
<dbReference type="EMBL" id="LXQA010138022">
    <property type="protein sequence ID" value="MCI23812.1"/>
    <property type="molecule type" value="Genomic_DNA"/>
</dbReference>
<keyword evidence="3" id="KW-1185">Reference proteome</keyword>